<proteinExistence type="predicted"/>
<protein>
    <recommendedName>
        <fullName evidence="1">Soluble ligand binding domain-containing protein</fullName>
    </recommendedName>
</protein>
<comment type="caution">
    <text evidence="2">The sequence shown here is derived from an EMBL/GenBank/DDBJ whole genome shotgun (WGS) entry which is preliminary data.</text>
</comment>
<organism evidence="2">
    <name type="scientific">bioreactor metagenome</name>
    <dbReference type="NCBI Taxonomy" id="1076179"/>
    <lineage>
        <taxon>unclassified sequences</taxon>
        <taxon>metagenomes</taxon>
        <taxon>ecological metagenomes</taxon>
    </lineage>
</organism>
<evidence type="ECO:0000313" key="2">
    <source>
        <dbReference type="EMBL" id="MPM65708.1"/>
    </source>
</evidence>
<dbReference type="InterPro" id="IPR049712">
    <property type="entry name" value="Poly_export"/>
</dbReference>
<reference evidence="2" key="1">
    <citation type="submission" date="2019-08" db="EMBL/GenBank/DDBJ databases">
        <authorList>
            <person name="Kucharzyk K."/>
            <person name="Murdoch R.W."/>
            <person name="Higgins S."/>
            <person name="Loffler F."/>
        </authorList>
    </citation>
    <scope>NUCLEOTIDE SEQUENCE</scope>
</reference>
<accession>A0A645BKT4</accession>
<dbReference type="Gene3D" id="3.10.560.10">
    <property type="entry name" value="Outer membrane lipoprotein wza domain like"/>
    <property type="match status" value="4"/>
</dbReference>
<dbReference type="PANTHER" id="PTHR33619:SF3">
    <property type="entry name" value="POLYSACCHARIDE EXPORT PROTEIN GFCE-RELATED"/>
    <property type="match status" value="1"/>
</dbReference>
<sequence length="507" mass="56059">MITYAGGYREDANRSLISVFRYNGNRRTVVDIPEMYASTSLIKPGDSIYIAKIENVYDNRVELSGAVRRPGGYAVDSVLTVKRLIEKAGGVADNAFINMATIIRQKSNQIPEVISFNLGKVLKGESTDILLLNNDSVKVDSVSNFMEDHFVTIEGEVINPGKFQLKEKLTVKDLIYRAKGFTEKASTDNIQLIRIIKDPKKMDGGNKTSLNISFKLDKDLNIEEGTGDILLENGDLVIVRPVEGIEPIRIASIEGEVRNPGFYNIENKNIKVSDLIKMSGGFTRYAFVGGAYLIRNENRGASQNSMNNILSRNLRKVLQSSSEKDIDVAVLNKMKVSNVEELNALDTISSMANYKEIQDLLNSEGVVSLNLNEIIRDPGSYRDILIEDGDVLFVPKKSQTVKVIGEVMYPSFVVHSTGRSLKEYVTASGGFSNKALRKNTFVLHPNGRVIGTRSFLGIKFYPNVVAGSIIVVPKKPIDLTNKMNAAEIVTMSTSVTSMMALIYSMVK</sequence>
<dbReference type="Pfam" id="PF10531">
    <property type="entry name" value="SLBB"/>
    <property type="match status" value="3"/>
</dbReference>
<dbReference type="InterPro" id="IPR019554">
    <property type="entry name" value="Soluble_ligand-bd"/>
</dbReference>
<evidence type="ECO:0000259" key="1">
    <source>
        <dbReference type="Pfam" id="PF10531"/>
    </source>
</evidence>
<dbReference type="GO" id="GO:0015159">
    <property type="term" value="F:polysaccharide transmembrane transporter activity"/>
    <property type="evidence" value="ECO:0007669"/>
    <property type="project" value="InterPro"/>
</dbReference>
<feature type="domain" description="Soluble ligand binding" evidence="1">
    <location>
        <begin position="253"/>
        <end position="294"/>
    </location>
</feature>
<feature type="domain" description="Soluble ligand binding" evidence="1">
    <location>
        <begin position="151"/>
        <end position="204"/>
    </location>
</feature>
<gene>
    <name evidence="2" type="ORF">SDC9_112608</name>
</gene>
<feature type="domain" description="Soluble ligand binding" evidence="1">
    <location>
        <begin position="61"/>
        <end position="96"/>
    </location>
</feature>
<name>A0A645BKT4_9ZZZZ</name>
<dbReference type="PANTHER" id="PTHR33619">
    <property type="entry name" value="POLYSACCHARIDE EXPORT PROTEIN GFCE-RELATED"/>
    <property type="match status" value="1"/>
</dbReference>
<dbReference type="AlphaFoldDB" id="A0A645BKT4"/>
<dbReference type="EMBL" id="VSSQ01020669">
    <property type="protein sequence ID" value="MPM65708.1"/>
    <property type="molecule type" value="Genomic_DNA"/>
</dbReference>